<proteinExistence type="predicted"/>
<dbReference type="EMBL" id="WNDQ01000019">
    <property type="protein sequence ID" value="KAF1021624.1"/>
    <property type="molecule type" value="Genomic_DNA"/>
</dbReference>
<dbReference type="GO" id="GO:0016627">
    <property type="term" value="F:oxidoreductase activity, acting on the CH-CH group of donors"/>
    <property type="evidence" value="ECO:0007669"/>
    <property type="project" value="InterPro"/>
</dbReference>
<dbReference type="Pfam" id="PF08028">
    <property type="entry name" value="Acyl-CoA_dh_2"/>
    <property type="match status" value="1"/>
</dbReference>
<gene>
    <name evidence="3" type="primary">soxC_8</name>
    <name evidence="3" type="ORF">GAK30_01684</name>
</gene>
<evidence type="ECO:0000256" key="1">
    <source>
        <dbReference type="ARBA" id="ARBA00023002"/>
    </source>
</evidence>
<dbReference type="Proteomes" id="UP000461670">
    <property type="component" value="Unassembled WGS sequence"/>
</dbReference>
<dbReference type="InterPro" id="IPR013107">
    <property type="entry name" value="Acyl-CoA_DH_C"/>
</dbReference>
<evidence type="ECO:0000313" key="4">
    <source>
        <dbReference type="Proteomes" id="UP000461670"/>
    </source>
</evidence>
<sequence>MAAQDAALRASEMLYAVGGAGATRRALNLDRHWRNARTHTTHDPIAYKAKAVGDFYLNGTLPPISTKI</sequence>
<dbReference type="Gene3D" id="1.20.140.10">
    <property type="entry name" value="Butyryl-CoA Dehydrogenase, subunit A, domain 3"/>
    <property type="match status" value="1"/>
</dbReference>
<evidence type="ECO:0000313" key="3">
    <source>
        <dbReference type="EMBL" id="KAF1021624.1"/>
    </source>
</evidence>
<dbReference type="InterPro" id="IPR036250">
    <property type="entry name" value="AcylCo_DH-like_C"/>
</dbReference>
<feature type="domain" description="Acyl-CoA dehydrogenase C-terminal" evidence="2">
    <location>
        <begin position="3"/>
        <end position="43"/>
    </location>
</feature>
<comment type="caution">
    <text evidence="3">The sequence shown here is derived from an EMBL/GenBank/DDBJ whole genome shotgun (WGS) entry which is preliminary data.</text>
</comment>
<dbReference type="AlphaFoldDB" id="A0A7V8JQQ7"/>
<name>A0A7V8JQQ7_9BURK</name>
<organism evidence="3 4">
    <name type="scientific">Paracidovorax wautersii</name>
    <dbReference type="NCBI Taxonomy" id="1177982"/>
    <lineage>
        <taxon>Bacteria</taxon>
        <taxon>Pseudomonadati</taxon>
        <taxon>Pseudomonadota</taxon>
        <taxon>Betaproteobacteria</taxon>
        <taxon>Burkholderiales</taxon>
        <taxon>Comamonadaceae</taxon>
        <taxon>Paracidovorax</taxon>
    </lineage>
</organism>
<reference evidence="4" key="1">
    <citation type="journal article" date="2020" name="MBio">
        <title>Horizontal gene transfer to a defensive symbiont with a reduced genome amongst a multipartite beetle microbiome.</title>
        <authorList>
            <person name="Waterworth S.C."/>
            <person name="Florez L.V."/>
            <person name="Rees E.R."/>
            <person name="Hertweck C."/>
            <person name="Kaltenpoth M."/>
            <person name="Kwan J.C."/>
        </authorList>
    </citation>
    <scope>NUCLEOTIDE SEQUENCE [LARGE SCALE GENOMIC DNA]</scope>
</reference>
<accession>A0A7V8JQQ7</accession>
<keyword evidence="1" id="KW-0560">Oxidoreductase</keyword>
<evidence type="ECO:0000259" key="2">
    <source>
        <dbReference type="Pfam" id="PF08028"/>
    </source>
</evidence>
<protein>
    <submittedName>
        <fullName evidence="3">Dibenzothiophene desulfurization enzyme C</fullName>
    </submittedName>
</protein>
<dbReference type="SUPFAM" id="SSF47203">
    <property type="entry name" value="Acyl-CoA dehydrogenase C-terminal domain-like"/>
    <property type="match status" value="1"/>
</dbReference>